<name>A0A9P5XLA5_9AGAR</name>
<protein>
    <submittedName>
        <fullName evidence="2">Uncharacterized protein</fullName>
    </submittedName>
</protein>
<organism evidence="2 3">
    <name type="scientific">Macrolepiota fuliginosa MF-IS2</name>
    <dbReference type="NCBI Taxonomy" id="1400762"/>
    <lineage>
        <taxon>Eukaryota</taxon>
        <taxon>Fungi</taxon>
        <taxon>Dikarya</taxon>
        <taxon>Basidiomycota</taxon>
        <taxon>Agaricomycotina</taxon>
        <taxon>Agaricomycetes</taxon>
        <taxon>Agaricomycetidae</taxon>
        <taxon>Agaricales</taxon>
        <taxon>Agaricineae</taxon>
        <taxon>Agaricaceae</taxon>
        <taxon>Macrolepiota</taxon>
    </lineage>
</organism>
<comment type="caution">
    <text evidence="2">The sequence shown here is derived from an EMBL/GenBank/DDBJ whole genome shotgun (WGS) entry which is preliminary data.</text>
</comment>
<keyword evidence="3" id="KW-1185">Reference proteome</keyword>
<gene>
    <name evidence="2" type="ORF">P691DRAFT_663496</name>
</gene>
<feature type="region of interest" description="Disordered" evidence="1">
    <location>
        <begin position="27"/>
        <end position="46"/>
    </location>
</feature>
<accession>A0A9P5XLA5</accession>
<evidence type="ECO:0000313" key="2">
    <source>
        <dbReference type="EMBL" id="KAF9451246.1"/>
    </source>
</evidence>
<dbReference type="Proteomes" id="UP000807342">
    <property type="component" value="Unassembled WGS sequence"/>
</dbReference>
<feature type="region of interest" description="Disordered" evidence="1">
    <location>
        <begin position="196"/>
        <end position="226"/>
    </location>
</feature>
<proteinExistence type="predicted"/>
<dbReference type="OrthoDB" id="3364141at2759"/>
<dbReference type="AlphaFoldDB" id="A0A9P5XLA5"/>
<dbReference type="EMBL" id="MU151088">
    <property type="protein sequence ID" value="KAF9451246.1"/>
    <property type="molecule type" value="Genomic_DNA"/>
</dbReference>
<reference evidence="2" key="1">
    <citation type="submission" date="2020-11" db="EMBL/GenBank/DDBJ databases">
        <authorList>
            <consortium name="DOE Joint Genome Institute"/>
            <person name="Ahrendt S."/>
            <person name="Riley R."/>
            <person name="Andreopoulos W."/>
            <person name="Labutti K."/>
            <person name="Pangilinan J."/>
            <person name="Ruiz-Duenas F.J."/>
            <person name="Barrasa J.M."/>
            <person name="Sanchez-Garcia M."/>
            <person name="Camarero S."/>
            <person name="Miyauchi S."/>
            <person name="Serrano A."/>
            <person name="Linde D."/>
            <person name="Babiker R."/>
            <person name="Drula E."/>
            <person name="Ayuso-Fernandez I."/>
            <person name="Pacheco R."/>
            <person name="Padilla G."/>
            <person name="Ferreira P."/>
            <person name="Barriuso J."/>
            <person name="Kellner H."/>
            <person name="Castanera R."/>
            <person name="Alfaro M."/>
            <person name="Ramirez L."/>
            <person name="Pisabarro A.G."/>
            <person name="Kuo A."/>
            <person name="Tritt A."/>
            <person name="Lipzen A."/>
            <person name="He G."/>
            <person name="Yan M."/>
            <person name="Ng V."/>
            <person name="Cullen D."/>
            <person name="Martin F."/>
            <person name="Rosso M.-N."/>
            <person name="Henrissat B."/>
            <person name="Hibbett D."/>
            <person name="Martinez A.T."/>
            <person name="Grigoriev I.V."/>
        </authorList>
    </citation>
    <scope>NUCLEOTIDE SEQUENCE</scope>
    <source>
        <strain evidence="2">MF-IS2</strain>
    </source>
</reference>
<feature type="compositionally biased region" description="Basic and acidic residues" evidence="1">
    <location>
        <begin position="204"/>
        <end position="219"/>
    </location>
</feature>
<evidence type="ECO:0000313" key="3">
    <source>
        <dbReference type="Proteomes" id="UP000807342"/>
    </source>
</evidence>
<sequence length="226" mass="25197">MTIWSLDNHVRHPWFDKSVKKRKRVLVDREDSGSSDDSNVVERAPVKRRRQCNGLEQGLAHLSLQHTMSKKSRLGVDIGEQEPMIEDEVCAMDADDGVGGRALVGPVLLPSSVEEPEQDIPEVQMKTSSWYELGPDRIVITDLDSFEAEDDKDKDSETLSINSSLLEHIRNQWQSGAAHTLAPSLTSQALVLFQPLPAPSSNERASETRQTEKGDRLEDAMDIEPA</sequence>
<evidence type="ECO:0000256" key="1">
    <source>
        <dbReference type="SAM" id="MobiDB-lite"/>
    </source>
</evidence>